<dbReference type="InParanoid" id="A0C2I1"/>
<dbReference type="RefSeq" id="XP_001432395.1">
    <property type="nucleotide sequence ID" value="XM_001432358.1"/>
</dbReference>
<dbReference type="KEGG" id="ptm:GSPATT00034476001"/>
<proteinExistence type="predicted"/>
<dbReference type="eggNOG" id="ENOG502SPE8">
    <property type="taxonomic scope" value="Eukaryota"/>
</dbReference>
<gene>
    <name evidence="1" type="ORF">GSPATT00034476001</name>
</gene>
<accession>A0C2I1</accession>
<sequence length="196" mass="23302">MLKPTCIYDLQELFAWNEKANYSSYTNFMRHTYRKLINIKGFYLDEDIRKINDVIWNTYNKFNIQSSKVAVFEDGSQEAVLPEYSIRMYCQNVEEQEVKQDDDNFIDQPKEIMKFQLPLLPEFEAQEYAELLEQDDRREEKHHDDDILLRRYNLQVKSGDQVAVSINVMGIILIAKQLRIGGNKFDEYLIEVAVRL</sequence>
<keyword evidence="2" id="KW-1185">Reference proteome</keyword>
<evidence type="ECO:0000313" key="1">
    <source>
        <dbReference type="EMBL" id="CAK64998.1"/>
    </source>
</evidence>
<protein>
    <submittedName>
        <fullName evidence="1">Uncharacterized protein</fullName>
    </submittedName>
</protein>
<reference evidence="1 2" key="1">
    <citation type="journal article" date="2006" name="Nature">
        <title>Global trends of whole-genome duplications revealed by the ciliate Paramecium tetraurelia.</title>
        <authorList>
            <consortium name="Genoscope"/>
            <person name="Aury J.-M."/>
            <person name="Jaillon O."/>
            <person name="Duret L."/>
            <person name="Noel B."/>
            <person name="Jubin C."/>
            <person name="Porcel B.M."/>
            <person name="Segurens B."/>
            <person name="Daubin V."/>
            <person name="Anthouard V."/>
            <person name="Aiach N."/>
            <person name="Arnaiz O."/>
            <person name="Billaut A."/>
            <person name="Beisson J."/>
            <person name="Blanc I."/>
            <person name="Bouhouche K."/>
            <person name="Camara F."/>
            <person name="Duharcourt S."/>
            <person name="Guigo R."/>
            <person name="Gogendeau D."/>
            <person name="Katinka M."/>
            <person name="Keller A.-M."/>
            <person name="Kissmehl R."/>
            <person name="Klotz C."/>
            <person name="Koll F."/>
            <person name="Le Moue A."/>
            <person name="Lepere C."/>
            <person name="Malinsky S."/>
            <person name="Nowacki M."/>
            <person name="Nowak J.K."/>
            <person name="Plattner H."/>
            <person name="Poulain J."/>
            <person name="Ruiz F."/>
            <person name="Serrano V."/>
            <person name="Zagulski M."/>
            <person name="Dessen P."/>
            <person name="Betermier M."/>
            <person name="Weissenbach J."/>
            <person name="Scarpelli C."/>
            <person name="Schachter V."/>
            <person name="Sperling L."/>
            <person name="Meyer E."/>
            <person name="Cohen J."/>
            <person name="Wincker P."/>
        </authorList>
    </citation>
    <scope>NUCLEOTIDE SEQUENCE [LARGE SCALE GENOMIC DNA]</scope>
    <source>
        <strain evidence="1 2">Stock d4-2</strain>
    </source>
</reference>
<organism evidence="1 2">
    <name type="scientific">Paramecium tetraurelia</name>
    <dbReference type="NCBI Taxonomy" id="5888"/>
    <lineage>
        <taxon>Eukaryota</taxon>
        <taxon>Sar</taxon>
        <taxon>Alveolata</taxon>
        <taxon>Ciliophora</taxon>
        <taxon>Intramacronucleata</taxon>
        <taxon>Oligohymenophorea</taxon>
        <taxon>Peniculida</taxon>
        <taxon>Parameciidae</taxon>
        <taxon>Paramecium</taxon>
    </lineage>
</organism>
<dbReference type="GeneID" id="5018180"/>
<evidence type="ECO:0000313" key="2">
    <source>
        <dbReference type="Proteomes" id="UP000000600"/>
    </source>
</evidence>
<dbReference type="AlphaFoldDB" id="A0C2I1"/>
<dbReference type="HOGENOM" id="CLU_1392571_0_0_1"/>
<dbReference type="EMBL" id="CT868035">
    <property type="protein sequence ID" value="CAK64998.1"/>
    <property type="molecule type" value="Genomic_DNA"/>
</dbReference>
<dbReference type="Proteomes" id="UP000000600">
    <property type="component" value="Unassembled WGS sequence"/>
</dbReference>
<name>A0C2I1_PARTE</name>
<dbReference type="OrthoDB" id="302007at2759"/>